<name>A0AAP2D5R4_9BACT</name>
<dbReference type="PANTHER" id="PTHR23528:SF1">
    <property type="entry name" value="MAJOR FACILITATOR SUPERFAMILY (MFS) PROFILE DOMAIN-CONTAINING PROTEIN"/>
    <property type="match status" value="1"/>
</dbReference>
<evidence type="ECO:0000256" key="1">
    <source>
        <dbReference type="ARBA" id="ARBA00022692"/>
    </source>
</evidence>
<comment type="caution">
    <text evidence="5">The sequence shown here is derived from an EMBL/GenBank/DDBJ whole genome shotgun (WGS) entry which is preliminary data.</text>
</comment>
<feature type="transmembrane region" description="Helical" evidence="4">
    <location>
        <begin position="85"/>
        <end position="110"/>
    </location>
</feature>
<organism evidence="5 6">
    <name type="scientific">Dawidia soli</name>
    <dbReference type="NCBI Taxonomy" id="2782352"/>
    <lineage>
        <taxon>Bacteria</taxon>
        <taxon>Pseudomonadati</taxon>
        <taxon>Bacteroidota</taxon>
        <taxon>Cytophagia</taxon>
        <taxon>Cytophagales</taxon>
        <taxon>Chryseotaleaceae</taxon>
        <taxon>Dawidia</taxon>
    </lineage>
</organism>
<evidence type="ECO:0000256" key="4">
    <source>
        <dbReference type="SAM" id="Phobius"/>
    </source>
</evidence>
<dbReference type="InterPro" id="IPR036259">
    <property type="entry name" value="MFS_trans_sf"/>
</dbReference>
<sequence length="376" mass="41024">MEIFAATQPEPEIRWKQLWSLAALYASVVIGWIAYQRYQPKLLVEFQFTQFSLLLIVAEAIILTVTPPIAGMLGDRYRVEKGHRIPIISAGISFAAMIFMAVAFTLLAHPGETFKWVLPILIVCWLIAMSIFTSPALSTLELFTPVEQLPRAMAFLTIIGNLVYALEPVIVDIIDYVGAPATFMAGGAVVALSGLALKKNSLHLFKAQAGREEEQDADATLGTARYSYIFFLGIALGTATTVLFNLLPDVLQPRIGAWLYAANGRVLLVYILVLSAIASWPASNVVTRLGMRRTFYGSLFLIVPVMALLFVVQQPAVALLLTVLFALLFSALSVSSLPLAIRRAASDHKVFCVGIFFSGVALPNGIVEVLQALHIL</sequence>
<feature type="transmembrane region" description="Helical" evidence="4">
    <location>
        <begin position="18"/>
        <end position="38"/>
    </location>
</feature>
<proteinExistence type="predicted"/>
<dbReference type="EMBL" id="JAHESC010000005">
    <property type="protein sequence ID" value="MBT1685869.1"/>
    <property type="molecule type" value="Genomic_DNA"/>
</dbReference>
<evidence type="ECO:0000256" key="2">
    <source>
        <dbReference type="ARBA" id="ARBA00022989"/>
    </source>
</evidence>
<evidence type="ECO:0000313" key="6">
    <source>
        <dbReference type="Proteomes" id="UP001319180"/>
    </source>
</evidence>
<dbReference type="GO" id="GO:0022857">
    <property type="term" value="F:transmembrane transporter activity"/>
    <property type="evidence" value="ECO:0007669"/>
    <property type="project" value="InterPro"/>
</dbReference>
<feature type="transmembrane region" description="Helical" evidence="4">
    <location>
        <begin position="228"/>
        <end position="247"/>
    </location>
</feature>
<keyword evidence="2 4" id="KW-1133">Transmembrane helix</keyword>
<dbReference type="Proteomes" id="UP001319180">
    <property type="component" value="Unassembled WGS sequence"/>
</dbReference>
<feature type="transmembrane region" description="Helical" evidence="4">
    <location>
        <begin position="152"/>
        <end position="171"/>
    </location>
</feature>
<dbReference type="InterPro" id="IPR011701">
    <property type="entry name" value="MFS"/>
</dbReference>
<dbReference type="Pfam" id="PF07690">
    <property type="entry name" value="MFS_1"/>
    <property type="match status" value="1"/>
</dbReference>
<feature type="transmembrane region" description="Helical" evidence="4">
    <location>
        <begin position="116"/>
        <end position="140"/>
    </location>
</feature>
<keyword evidence="6" id="KW-1185">Reference proteome</keyword>
<keyword evidence="3 4" id="KW-0472">Membrane</keyword>
<keyword evidence="1 4" id="KW-0812">Transmembrane</keyword>
<dbReference type="AlphaFoldDB" id="A0AAP2D5R4"/>
<protein>
    <submittedName>
        <fullName evidence="5">MFS transporter</fullName>
    </submittedName>
</protein>
<feature type="transmembrane region" description="Helical" evidence="4">
    <location>
        <begin position="294"/>
        <end position="312"/>
    </location>
</feature>
<feature type="transmembrane region" description="Helical" evidence="4">
    <location>
        <begin position="350"/>
        <end position="373"/>
    </location>
</feature>
<dbReference type="SUPFAM" id="SSF103473">
    <property type="entry name" value="MFS general substrate transporter"/>
    <property type="match status" value="1"/>
</dbReference>
<evidence type="ECO:0000256" key="3">
    <source>
        <dbReference type="ARBA" id="ARBA00023136"/>
    </source>
</evidence>
<feature type="transmembrane region" description="Helical" evidence="4">
    <location>
        <begin position="318"/>
        <end position="341"/>
    </location>
</feature>
<dbReference type="Gene3D" id="1.20.1250.20">
    <property type="entry name" value="MFS general substrate transporter like domains"/>
    <property type="match status" value="1"/>
</dbReference>
<dbReference type="RefSeq" id="WP_254089120.1">
    <property type="nucleotide sequence ID" value="NZ_JAHESC010000005.1"/>
</dbReference>
<feature type="transmembrane region" description="Helical" evidence="4">
    <location>
        <begin position="177"/>
        <end position="197"/>
    </location>
</feature>
<evidence type="ECO:0000313" key="5">
    <source>
        <dbReference type="EMBL" id="MBT1685869.1"/>
    </source>
</evidence>
<reference evidence="5 6" key="1">
    <citation type="submission" date="2021-05" db="EMBL/GenBank/DDBJ databases">
        <title>A Polyphasic approach of four new species of the genus Ohtaekwangia: Ohtaekwangia histidinii sp. nov., Ohtaekwangia cretensis sp. nov., Ohtaekwangia indiensis sp. nov., Ohtaekwangia reichenbachii sp. nov. from diverse environment.</title>
        <authorList>
            <person name="Octaviana S."/>
        </authorList>
    </citation>
    <scope>NUCLEOTIDE SEQUENCE [LARGE SCALE GENOMIC DNA]</scope>
    <source>
        <strain evidence="5 6">PWU37</strain>
    </source>
</reference>
<gene>
    <name evidence="5" type="ORF">KK078_04845</name>
</gene>
<accession>A0AAP2D5R4</accession>
<dbReference type="PANTHER" id="PTHR23528">
    <property type="match status" value="1"/>
</dbReference>
<feature type="transmembrane region" description="Helical" evidence="4">
    <location>
        <begin position="50"/>
        <end position="73"/>
    </location>
</feature>
<feature type="transmembrane region" description="Helical" evidence="4">
    <location>
        <begin position="267"/>
        <end position="287"/>
    </location>
</feature>